<keyword evidence="2" id="KW-0997">Cell inner membrane</keyword>
<dbReference type="Pfam" id="PF00672">
    <property type="entry name" value="HAMP"/>
    <property type="match status" value="1"/>
</dbReference>
<evidence type="ECO:0000256" key="4">
    <source>
        <dbReference type="ARBA" id="ARBA00029447"/>
    </source>
</evidence>
<evidence type="ECO:0000256" key="6">
    <source>
        <dbReference type="SAM" id="Phobius"/>
    </source>
</evidence>
<dbReference type="PROSITE" id="PS50192">
    <property type="entry name" value="T_SNARE"/>
    <property type="match status" value="1"/>
</dbReference>
<feature type="transmembrane region" description="Helical" evidence="6">
    <location>
        <begin position="12"/>
        <end position="30"/>
    </location>
</feature>
<feature type="domain" description="HAMP" evidence="9">
    <location>
        <begin position="229"/>
        <end position="281"/>
    </location>
</feature>
<feature type="domain" description="Methyl-accepting transducer" evidence="7">
    <location>
        <begin position="300"/>
        <end position="529"/>
    </location>
</feature>
<dbReference type="GO" id="GO:0006935">
    <property type="term" value="P:chemotaxis"/>
    <property type="evidence" value="ECO:0007669"/>
    <property type="project" value="InterPro"/>
</dbReference>
<dbReference type="RefSeq" id="WP_144681043.1">
    <property type="nucleotide sequence ID" value="NZ_VLLC01000001.1"/>
</dbReference>
<dbReference type="InterPro" id="IPR003660">
    <property type="entry name" value="HAMP_dom"/>
</dbReference>
<evidence type="ECO:0000256" key="5">
    <source>
        <dbReference type="PROSITE-ProRule" id="PRU00284"/>
    </source>
</evidence>
<evidence type="ECO:0000259" key="7">
    <source>
        <dbReference type="PROSITE" id="PS50111"/>
    </source>
</evidence>
<keyword evidence="2" id="KW-1003">Cell membrane</keyword>
<dbReference type="PRINTS" id="PR00260">
    <property type="entry name" value="CHEMTRNSDUCR"/>
</dbReference>
<dbReference type="PROSITE" id="PS50885">
    <property type="entry name" value="HAMP"/>
    <property type="match status" value="1"/>
</dbReference>
<evidence type="ECO:0000313" key="10">
    <source>
        <dbReference type="EMBL" id="TWI77209.1"/>
    </source>
</evidence>
<dbReference type="GO" id="GO:0007165">
    <property type="term" value="P:signal transduction"/>
    <property type="evidence" value="ECO:0007669"/>
    <property type="project" value="UniProtKB-KW"/>
</dbReference>
<dbReference type="PROSITE" id="PS50111">
    <property type="entry name" value="CHEMOTAXIS_TRANSDUC_2"/>
    <property type="match status" value="1"/>
</dbReference>
<evidence type="ECO:0000259" key="8">
    <source>
        <dbReference type="PROSITE" id="PS50192"/>
    </source>
</evidence>
<dbReference type="SMART" id="SM00304">
    <property type="entry name" value="HAMP"/>
    <property type="match status" value="1"/>
</dbReference>
<gene>
    <name evidence="10" type="ORF">LZ24_00009</name>
</gene>
<feature type="transmembrane region" description="Helical" evidence="6">
    <location>
        <begin position="208"/>
        <end position="227"/>
    </location>
</feature>
<dbReference type="InterPro" id="IPR000727">
    <property type="entry name" value="T_SNARE_dom"/>
</dbReference>
<dbReference type="InterPro" id="IPR004089">
    <property type="entry name" value="MCPsignal_dom"/>
</dbReference>
<dbReference type="PANTHER" id="PTHR32089">
    <property type="entry name" value="METHYL-ACCEPTING CHEMOTAXIS PROTEIN MCPB"/>
    <property type="match status" value="1"/>
</dbReference>
<accession>A0A562S725</accession>
<comment type="subcellular location">
    <subcellularLocation>
        <location evidence="1">Cell inner membrane</location>
        <topology evidence="1">Multi-pass membrane protein</topology>
    </subcellularLocation>
</comment>
<dbReference type="AlphaFoldDB" id="A0A562S725"/>
<dbReference type="GO" id="GO:0005886">
    <property type="term" value="C:plasma membrane"/>
    <property type="evidence" value="ECO:0007669"/>
    <property type="project" value="UniProtKB-SubCell"/>
</dbReference>
<dbReference type="Pfam" id="PF00015">
    <property type="entry name" value="MCPsignal"/>
    <property type="match status" value="1"/>
</dbReference>
<dbReference type="GO" id="GO:0004888">
    <property type="term" value="F:transmembrane signaling receptor activity"/>
    <property type="evidence" value="ECO:0007669"/>
    <property type="project" value="InterPro"/>
</dbReference>
<evidence type="ECO:0000256" key="2">
    <source>
        <dbReference type="ARBA" id="ARBA00022519"/>
    </source>
</evidence>
<dbReference type="Gene3D" id="1.10.287.950">
    <property type="entry name" value="Methyl-accepting chemotaxis protein"/>
    <property type="match status" value="1"/>
</dbReference>
<feature type="domain" description="T-SNARE coiled-coil homology" evidence="8">
    <location>
        <begin position="459"/>
        <end position="521"/>
    </location>
</feature>
<dbReference type="Proteomes" id="UP000318307">
    <property type="component" value="Unassembled WGS sequence"/>
</dbReference>
<organism evidence="10 11">
    <name type="scientific">Desulfobotulus alkaliphilus</name>
    <dbReference type="NCBI Taxonomy" id="622671"/>
    <lineage>
        <taxon>Bacteria</taxon>
        <taxon>Pseudomonadati</taxon>
        <taxon>Thermodesulfobacteriota</taxon>
        <taxon>Desulfobacteria</taxon>
        <taxon>Desulfobacterales</taxon>
        <taxon>Desulfobacteraceae</taxon>
        <taxon>Desulfobotulus</taxon>
    </lineage>
</organism>
<evidence type="ECO:0000259" key="9">
    <source>
        <dbReference type="PROSITE" id="PS50885"/>
    </source>
</evidence>
<keyword evidence="6" id="KW-0472">Membrane</keyword>
<dbReference type="OrthoDB" id="9789976at2"/>
<dbReference type="SUPFAM" id="SSF58104">
    <property type="entry name" value="Methyl-accepting chemotaxis protein (MCP) signaling domain"/>
    <property type="match status" value="1"/>
</dbReference>
<evidence type="ECO:0000256" key="1">
    <source>
        <dbReference type="ARBA" id="ARBA00004429"/>
    </source>
</evidence>
<keyword evidence="6" id="KW-0812">Transmembrane</keyword>
<keyword evidence="6" id="KW-1133">Transmembrane helix</keyword>
<comment type="similarity">
    <text evidence="4">Belongs to the methyl-accepting chemotaxis (MCP) protein family.</text>
</comment>
<dbReference type="EMBL" id="VLLC01000001">
    <property type="protein sequence ID" value="TWI77209.1"/>
    <property type="molecule type" value="Genomic_DNA"/>
</dbReference>
<dbReference type="Pfam" id="PF11845">
    <property type="entry name" value="Tll0287-like"/>
    <property type="match status" value="1"/>
</dbReference>
<protein>
    <submittedName>
        <fullName evidence="10">Methyl-accepting chemotaxis protein</fullName>
    </submittedName>
</protein>
<dbReference type="PANTHER" id="PTHR32089:SF112">
    <property type="entry name" value="LYSOZYME-LIKE PROTEIN-RELATED"/>
    <property type="match status" value="1"/>
</dbReference>
<dbReference type="InterPro" id="IPR021796">
    <property type="entry name" value="Tll0287-like_dom"/>
</dbReference>
<dbReference type="CDD" id="cd06225">
    <property type="entry name" value="HAMP"/>
    <property type="match status" value="1"/>
</dbReference>
<dbReference type="SMART" id="SM00283">
    <property type="entry name" value="MA"/>
    <property type="match status" value="1"/>
</dbReference>
<proteinExistence type="inferred from homology"/>
<reference evidence="10 11" key="1">
    <citation type="submission" date="2019-07" db="EMBL/GenBank/DDBJ databases">
        <title>Genome sequencing of 100 strains of the haloalkaliphilic chemolithoautotrophic sulfur-oxidizing bacterium Thioalkalivibrio.</title>
        <authorList>
            <person name="Muyzer G."/>
        </authorList>
    </citation>
    <scope>NUCLEOTIDE SEQUENCE [LARGE SCALE GENOMIC DNA]</scope>
    <source>
        <strain evidence="10 11">ASO4-4</strain>
    </source>
</reference>
<keyword evidence="3 5" id="KW-0807">Transducer</keyword>
<comment type="caution">
    <text evidence="10">The sequence shown here is derived from an EMBL/GenBank/DDBJ whole genome shotgun (WGS) entry which is preliminary data.</text>
</comment>
<dbReference type="InterPro" id="IPR004090">
    <property type="entry name" value="Chemotax_Me-accpt_rcpt"/>
</dbReference>
<sequence>MKFKDLSVRWKILAIVASGPLVVALILAVMRVGDIRRGAEEGILEKSRAIVLMAEAARNEMAKKLEMGVMRPYEELERHQIMEAVPVITALNMAASNAEEAGYRFRAPKINPRNPVNRPDAVEEAVLRELAKGQISEKIIFEKDQVRYFKAITLTQECMACHGDPKGTRDPVGGIREGWKVGEVHGAFQIISSLEDAHRAVARARISVALWVLGILSVVVGLGWWQIRRNVLRPLNLSESITQAVASGDLTRQERYDSEDEFGRMVKAMNTMSSELRTMMGSIGKSGVELQSMTDDLGRISELLNENAEENASRANSVAAASEEMSSNMNSVAAAVEQTTTNVSMVAQAAEQMTETINEIASNSERARAITEDAVAQAEEASRQMETLGNAAREVGQVTETINNISDQTNLLALNATIEAARAGDAGKGFAVVANEIKELARQTGNATEEIREKIDGIQQSTSLTVDRIAKILTVIQDVNAIVVSIATAVEEQSNTTREIADNVVQASQGIQEMNHNVSEASIAASEIAKDIVEVHRSTDDVVQSSRTLNQQASSMRKQMAEVQSQVQRFRI</sequence>
<evidence type="ECO:0000256" key="3">
    <source>
        <dbReference type="ARBA" id="ARBA00023224"/>
    </source>
</evidence>
<evidence type="ECO:0000313" key="11">
    <source>
        <dbReference type="Proteomes" id="UP000318307"/>
    </source>
</evidence>
<keyword evidence="11" id="KW-1185">Reference proteome</keyword>
<name>A0A562S725_9BACT</name>